<feature type="compositionally biased region" description="Basic residues" evidence="5">
    <location>
        <begin position="275"/>
        <end position="290"/>
    </location>
</feature>
<evidence type="ECO:0000256" key="5">
    <source>
        <dbReference type="SAM" id="MobiDB-lite"/>
    </source>
</evidence>
<evidence type="ECO:0000313" key="6">
    <source>
        <dbReference type="EMBL" id="CAL7943622.1"/>
    </source>
</evidence>
<gene>
    <name evidence="6" type="ORF">XYLVIOL_LOCUS6197</name>
</gene>
<accession>A0ABP1NTB2</accession>
<keyword evidence="3" id="KW-0597">Phosphoprotein</keyword>
<dbReference type="PANTHER" id="PTHR14150:SF12">
    <property type="entry name" value="U3 SMALL NUCLEOLAR RNA-ASSOCIATED PROTEIN 14 HOMOLOG A"/>
    <property type="match status" value="1"/>
</dbReference>
<reference evidence="6 7" key="1">
    <citation type="submission" date="2024-08" db="EMBL/GenBank/DDBJ databases">
        <authorList>
            <person name="Will J Nash"/>
            <person name="Angela Man"/>
            <person name="Seanna McTaggart"/>
            <person name="Kendall Baker"/>
            <person name="Tom Barker"/>
            <person name="Leah Catchpole"/>
            <person name="Alex Durrant"/>
            <person name="Karim Gharbi"/>
            <person name="Naomi Irish"/>
            <person name="Gemy Kaithakottil"/>
            <person name="Debby Ku"/>
            <person name="Aaliyah Providence"/>
            <person name="Felix Shaw"/>
            <person name="David Swarbreck"/>
            <person name="Chris Watkins"/>
            <person name="Ann M. McCartney"/>
            <person name="Giulio Formenti"/>
            <person name="Alice Mouton"/>
            <person name="Noel Vella"/>
            <person name="Bjorn M von Reumont"/>
            <person name="Adriana Vella"/>
            <person name="Wilfried Haerty"/>
        </authorList>
    </citation>
    <scope>NUCLEOTIDE SEQUENCE [LARGE SCALE GENOMIC DNA]</scope>
</reference>
<feature type="region of interest" description="Disordered" evidence="5">
    <location>
        <begin position="830"/>
        <end position="864"/>
    </location>
</feature>
<evidence type="ECO:0008006" key="8">
    <source>
        <dbReference type="Google" id="ProtNLM"/>
    </source>
</evidence>
<evidence type="ECO:0000313" key="7">
    <source>
        <dbReference type="Proteomes" id="UP001642520"/>
    </source>
</evidence>
<name>A0ABP1NTB2_XYLVO</name>
<dbReference type="EMBL" id="CAXAJV020001293">
    <property type="protein sequence ID" value="CAL7943622.1"/>
    <property type="molecule type" value="Genomic_DNA"/>
</dbReference>
<feature type="region of interest" description="Disordered" evidence="5">
    <location>
        <begin position="316"/>
        <end position="346"/>
    </location>
</feature>
<dbReference type="InterPro" id="IPR006709">
    <property type="entry name" value="SSU_processome_Utp14"/>
</dbReference>
<evidence type="ECO:0000256" key="3">
    <source>
        <dbReference type="ARBA" id="ARBA00022553"/>
    </source>
</evidence>
<evidence type="ECO:0000256" key="4">
    <source>
        <dbReference type="ARBA" id="ARBA00023242"/>
    </source>
</evidence>
<keyword evidence="4" id="KW-0539">Nucleus</keyword>
<dbReference type="Proteomes" id="UP001642520">
    <property type="component" value="Unassembled WGS sequence"/>
</dbReference>
<comment type="similarity">
    <text evidence="2">Belongs to the UTP14 family.</text>
</comment>
<comment type="caution">
    <text evidence="6">The sequence shown here is derived from an EMBL/GenBank/DDBJ whole genome shotgun (WGS) entry which is preliminary data.</text>
</comment>
<evidence type="ECO:0000256" key="2">
    <source>
        <dbReference type="ARBA" id="ARBA00007774"/>
    </source>
</evidence>
<keyword evidence="7" id="KW-1185">Reference proteome</keyword>
<evidence type="ECO:0000256" key="1">
    <source>
        <dbReference type="ARBA" id="ARBA00004604"/>
    </source>
</evidence>
<comment type="subcellular location">
    <subcellularLocation>
        <location evidence="1">Nucleus</location>
        <location evidence="1">Nucleolus</location>
    </subcellularLocation>
</comment>
<feature type="compositionally biased region" description="Basic residues" evidence="5">
    <location>
        <begin position="834"/>
        <end position="864"/>
    </location>
</feature>
<feature type="region of interest" description="Disordered" evidence="5">
    <location>
        <begin position="270"/>
        <end position="297"/>
    </location>
</feature>
<dbReference type="Pfam" id="PF04615">
    <property type="entry name" value="Utp14"/>
    <property type="match status" value="1"/>
</dbReference>
<protein>
    <recommendedName>
        <fullName evidence="8">U3 small nucleolar RNA-associated protein 14 homolog A</fullName>
    </recommendedName>
</protein>
<dbReference type="PANTHER" id="PTHR14150">
    <property type="entry name" value="U3 SMALL NUCLEOLAR RNA-ASSOCIATED PROTEIN 14"/>
    <property type="match status" value="1"/>
</dbReference>
<organism evidence="6 7">
    <name type="scientific">Xylocopa violacea</name>
    <name type="common">Violet carpenter bee</name>
    <name type="synonym">Apis violacea</name>
    <dbReference type="NCBI Taxonomy" id="135666"/>
    <lineage>
        <taxon>Eukaryota</taxon>
        <taxon>Metazoa</taxon>
        <taxon>Ecdysozoa</taxon>
        <taxon>Arthropoda</taxon>
        <taxon>Hexapoda</taxon>
        <taxon>Insecta</taxon>
        <taxon>Pterygota</taxon>
        <taxon>Neoptera</taxon>
        <taxon>Endopterygota</taxon>
        <taxon>Hymenoptera</taxon>
        <taxon>Apocrita</taxon>
        <taxon>Aculeata</taxon>
        <taxon>Apoidea</taxon>
        <taxon>Anthophila</taxon>
        <taxon>Apidae</taxon>
        <taxon>Xylocopa</taxon>
        <taxon>Xylocopa</taxon>
    </lineage>
</organism>
<sequence>MDVSVSDSNFLDDTEQDVSESHSKLLEVISQLDKGQRIKKAVRSEPTLEVSEFHLVKSGVSDQDAVQINDLAEALGKKGHHLEVTKNLKAARKKVSVLPKPLEKPVADKIKRIVGFENTKQELKKWNAIIMNNRVAESLCFPSNHSLMKSEPSKEFVKRFRLQSDLEKELAVLEPRKGDIEKKVDEFSLTLKEIMMKRKEAARIRAQQVCIKSYKEAKARRQNKIKSKKFHRVQKKEKIKLQLKEFEQLQKINPEAALEKLEQLDKTRAEERMSLRHKNTGKWAKSKQIRAKYDRETRHKLAQQLSVSRDLTQKIKKLSDSEEEGEDDSMSLHPSVNDKENPWVGSTKTKSEIDEFVKSYRKYWDSKNNQLNGKEVNIGIKTTIENKQINNSSKDTEIHSVLNDKHTDVDTDSLEIENNKKTLEPTNINNQVPHLKSHLNLEGIYLGENNMCNAQSFETNKNLTTEEVKVEDIEYNYYEGVAQKTMLNNNKIFNKKVKLDKTDLSNLTATSNWNVESVENTDIKSRLMKNISNEEKINKIFNFVEEKIQDKIKSKLKRVTLNHNNRNKVKGKKRNKNIEYEKDSFDGLEIQSRKQKPILHMPLNESVNENSLELDSEMEKTKRIKFNNTLSIDKSDTSKVEIDPNKYINVKPKHLNTDLPADITGGDDALDDSESEEERRNVVSEAFADDDVVEEFRKEKEEEVRKSQPQDIDLTLPGWGSWGGKNIKISKRKKKRFILKVPKDLPRKNENKGDVIIFEQSDPKIKEHLVHELPYPFSSVKDYEASVRMPIGRNFIPENSHRKLIDPAIKTRMGKIIEPMNEDVLVKKEETKRQKSVPKKKNTVIKKQKKVNNRNNIKKKYFVK</sequence>
<proteinExistence type="inferred from homology"/>
<feature type="region of interest" description="Disordered" evidence="5">
    <location>
        <begin position="658"/>
        <end position="680"/>
    </location>
</feature>